<organism evidence="2 3">
    <name type="scientific">Chlorella vulgaris</name>
    <name type="common">Green alga</name>
    <dbReference type="NCBI Taxonomy" id="3077"/>
    <lineage>
        <taxon>Eukaryota</taxon>
        <taxon>Viridiplantae</taxon>
        <taxon>Chlorophyta</taxon>
        <taxon>core chlorophytes</taxon>
        <taxon>Trebouxiophyceae</taxon>
        <taxon>Chlorellales</taxon>
        <taxon>Chlorellaceae</taxon>
        <taxon>Chlorella clade</taxon>
        <taxon>Chlorella</taxon>
    </lineage>
</organism>
<proteinExistence type="predicted"/>
<gene>
    <name evidence="2" type="ORF">D9Q98_005960</name>
</gene>
<comment type="caution">
    <text evidence="2">The sequence shown here is derived from an EMBL/GenBank/DDBJ whole genome shotgun (WGS) entry which is preliminary data.</text>
</comment>
<keyword evidence="3" id="KW-1185">Reference proteome</keyword>
<sequence length="347" mass="36807">MAATALYAPLGAACGIVARQHRTAVVASLHVRRQYRAIGQQSRCRTVLVRGEAGEGQASTPAAAAGDGFPAAWELAQRVSGDAAAMIMTGEPFTAVIILEKGVAEIQHQHPGDPSAALLHTQLWNLQTEAGDHEEALKSAQAAYDLMLSHFGEQSADAAFHGIRLGISLIGTCGDMDRAQSLLMMGGATAQHNLQLFWNRLQELEAEGNPAAEELGMQTKKLMVALAECNFYGALAVVQQALQTGEDMALPIEELEGAWLGGMRQMAAALPPDHPMVGVAQRELARVTADAEEWPTLQEELQGVQTKLQELLYLLRQLPDSMQPQGSGTAAEGAAAASAAPSDDFLP</sequence>
<dbReference type="EMBL" id="SIDB01000002">
    <property type="protein sequence ID" value="KAI3436544.1"/>
    <property type="molecule type" value="Genomic_DNA"/>
</dbReference>
<dbReference type="AlphaFoldDB" id="A0A9D4Z0F3"/>
<evidence type="ECO:0000313" key="2">
    <source>
        <dbReference type="EMBL" id="KAI3436544.1"/>
    </source>
</evidence>
<dbReference type="OrthoDB" id="513209at2759"/>
<reference evidence="2" key="1">
    <citation type="journal article" date="2019" name="Plant J.">
        <title>Chlorella vulgaris genome assembly and annotation reveals the molecular basis for metabolic acclimation to high light conditions.</title>
        <authorList>
            <person name="Cecchin M."/>
            <person name="Marcolungo L."/>
            <person name="Rossato M."/>
            <person name="Girolomoni L."/>
            <person name="Cosentino E."/>
            <person name="Cuine S."/>
            <person name="Li-Beisson Y."/>
            <person name="Delledonne M."/>
            <person name="Ballottari M."/>
        </authorList>
    </citation>
    <scope>NUCLEOTIDE SEQUENCE</scope>
    <source>
        <strain evidence="2">211/11P</strain>
    </source>
</reference>
<reference evidence="2" key="2">
    <citation type="submission" date="2020-11" db="EMBL/GenBank/DDBJ databases">
        <authorList>
            <person name="Cecchin M."/>
            <person name="Marcolungo L."/>
            <person name="Rossato M."/>
            <person name="Girolomoni L."/>
            <person name="Cosentino E."/>
            <person name="Cuine S."/>
            <person name="Li-Beisson Y."/>
            <person name="Delledonne M."/>
            <person name="Ballottari M."/>
        </authorList>
    </citation>
    <scope>NUCLEOTIDE SEQUENCE</scope>
    <source>
        <strain evidence="2">211/11P</strain>
        <tissue evidence="2">Whole cell</tissue>
    </source>
</reference>
<feature type="region of interest" description="Disordered" evidence="1">
    <location>
        <begin position="323"/>
        <end position="347"/>
    </location>
</feature>
<name>A0A9D4Z0F3_CHLVU</name>
<protein>
    <submittedName>
        <fullName evidence="2">Uncharacterized protein</fullName>
    </submittedName>
</protein>
<accession>A0A9D4Z0F3</accession>
<evidence type="ECO:0000256" key="1">
    <source>
        <dbReference type="SAM" id="MobiDB-lite"/>
    </source>
</evidence>
<dbReference type="Proteomes" id="UP001055712">
    <property type="component" value="Unassembled WGS sequence"/>
</dbReference>
<evidence type="ECO:0000313" key="3">
    <source>
        <dbReference type="Proteomes" id="UP001055712"/>
    </source>
</evidence>
<feature type="compositionally biased region" description="Low complexity" evidence="1">
    <location>
        <begin position="326"/>
        <end position="347"/>
    </location>
</feature>